<keyword evidence="1" id="KW-0472">Membrane</keyword>
<evidence type="ECO:0000313" key="3">
    <source>
        <dbReference type="Proteomes" id="UP000676386"/>
    </source>
</evidence>
<proteinExistence type="predicted"/>
<reference evidence="2 3" key="1">
    <citation type="submission" date="2021-04" db="EMBL/GenBank/DDBJ databases">
        <title>Chitinophaga sp. nov., isolated from the rhizosphere soil.</title>
        <authorList>
            <person name="He S."/>
        </authorList>
    </citation>
    <scope>NUCLEOTIDE SEQUENCE [LARGE SCALE GENOMIC DNA]</scope>
    <source>
        <strain evidence="2 3">2R12</strain>
    </source>
</reference>
<evidence type="ECO:0000313" key="2">
    <source>
        <dbReference type="EMBL" id="MBS0030046.1"/>
    </source>
</evidence>
<sequence length="92" mass="10806">MLKKNFTFTWLILSVIVCCVVTGISYHDGMAYDGATVMGFPFQFYNQHAGFNINSQSMQTNTRFKWLLLVADMLLIFVFTYIILRLLQYFRK</sequence>
<name>A0ABS5J4A2_9BACT</name>
<feature type="transmembrane region" description="Helical" evidence="1">
    <location>
        <begin position="7"/>
        <end position="26"/>
    </location>
</feature>
<organism evidence="2 3">
    <name type="scientific">Chitinophaga hostae</name>
    <dbReference type="NCBI Taxonomy" id="2831022"/>
    <lineage>
        <taxon>Bacteria</taxon>
        <taxon>Pseudomonadati</taxon>
        <taxon>Bacteroidota</taxon>
        <taxon>Chitinophagia</taxon>
        <taxon>Chitinophagales</taxon>
        <taxon>Chitinophagaceae</taxon>
        <taxon>Chitinophaga</taxon>
    </lineage>
</organism>
<evidence type="ECO:0000256" key="1">
    <source>
        <dbReference type="SAM" id="Phobius"/>
    </source>
</evidence>
<keyword evidence="1" id="KW-0812">Transmembrane</keyword>
<gene>
    <name evidence="2" type="ORF">KE626_22160</name>
</gene>
<evidence type="ECO:0008006" key="4">
    <source>
        <dbReference type="Google" id="ProtNLM"/>
    </source>
</evidence>
<keyword evidence="3" id="KW-1185">Reference proteome</keyword>
<keyword evidence="1" id="KW-1133">Transmembrane helix</keyword>
<accession>A0ABS5J4A2</accession>
<dbReference type="Proteomes" id="UP000676386">
    <property type="component" value="Unassembled WGS sequence"/>
</dbReference>
<feature type="transmembrane region" description="Helical" evidence="1">
    <location>
        <begin position="66"/>
        <end position="87"/>
    </location>
</feature>
<comment type="caution">
    <text evidence="2">The sequence shown here is derived from an EMBL/GenBank/DDBJ whole genome shotgun (WGS) entry which is preliminary data.</text>
</comment>
<dbReference type="EMBL" id="JAGTXB010000012">
    <property type="protein sequence ID" value="MBS0030046.1"/>
    <property type="molecule type" value="Genomic_DNA"/>
</dbReference>
<protein>
    <recommendedName>
        <fullName evidence="4">DUF4306 domain-containing protein</fullName>
    </recommendedName>
</protein>
<dbReference type="RefSeq" id="WP_211975187.1">
    <property type="nucleotide sequence ID" value="NZ_CBFHAM010000045.1"/>
</dbReference>